<accession>A0AAV7RKC5</accession>
<evidence type="ECO:0000313" key="3">
    <source>
        <dbReference type="Proteomes" id="UP001066276"/>
    </source>
</evidence>
<dbReference type="EMBL" id="JANPWB010000009">
    <property type="protein sequence ID" value="KAJ1152227.1"/>
    <property type="molecule type" value="Genomic_DNA"/>
</dbReference>
<dbReference type="AlphaFoldDB" id="A0AAV7RKC5"/>
<dbReference type="Proteomes" id="UP001066276">
    <property type="component" value="Chromosome 5"/>
</dbReference>
<evidence type="ECO:0000256" key="1">
    <source>
        <dbReference type="SAM" id="MobiDB-lite"/>
    </source>
</evidence>
<reference evidence="2" key="1">
    <citation type="journal article" date="2022" name="bioRxiv">
        <title>Sequencing and chromosome-scale assembly of the giantPleurodeles waltlgenome.</title>
        <authorList>
            <person name="Brown T."/>
            <person name="Elewa A."/>
            <person name="Iarovenko S."/>
            <person name="Subramanian E."/>
            <person name="Araus A.J."/>
            <person name="Petzold A."/>
            <person name="Susuki M."/>
            <person name="Suzuki K.-i.T."/>
            <person name="Hayashi T."/>
            <person name="Toyoda A."/>
            <person name="Oliveira C."/>
            <person name="Osipova E."/>
            <person name="Leigh N.D."/>
            <person name="Simon A."/>
            <person name="Yun M.H."/>
        </authorList>
    </citation>
    <scope>NUCLEOTIDE SEQUENCE</scope>
    <source>
        <strain evidence="2">20211129_DDA</strain>
        <tissue evidence="2">Liver</tissue>
    </source>
</reference>
<comment type="caution">
    <text evidence="2">The sequence shown here is derived from an EMBL/GenBank/DDBJ whole genome shotgun (WGS) entry which is preliminary data.</text>
</comment>
<organism evidence="2 3">
    <name type="scientific">Pleurodeles waltl</name>
    <name type="common">Iberian ribbed newt</name>
    <dbReference type="NCBI Taxonomy" id="8319"/>
    <lineage>
        <taxon>Eukaryota</taxon>
        <taxon>Metazoa</taxon>
        <taxon>Chordata</taxon>
        <taxon>Craniata</taxon>
        <taxon>Vertebrata</taxon>
        <taxon>Euteleostomi</taxon>
        <taxon>Amphibia</taxon>
        <taxon>Batrachia</taxon>
        <taxon>Caudata</taxon>
        <taxon>Salamandroidea</taxon>
        <taxon>Salamandridae</taxon>
        <taxon>Pleurodelinae</taxon>
        <taxon>Pleurodeles</taxon>
    </lineage>
</organism>
<protein>
    <submittedName>
        <fullName evidence="2">Uncharacterized protein</fullName>
    </submittedName>
</protein>
<feature type="region of interest" description="Disordered" evidence="1">
    <location>
        <begin position="306"/>
        <end position="372"/>
    </location>
</feature>
<sequence length="372" mass="39251">MDGGLGSQSVLKLGEHVEFVDQDGVILRGRVWGQTSGGGYKGMFRVLQDVWQPSVEDDGAGCDAPRFPGGLSEVTVHREAGRPSGGQSLPVKVRAPLVHRKEGMVKSGAVYPTAREAVMPVLLGHGAGSFSEELPSTSRGARGRCENQDEEWLDFEEEVEERTLPASTSVVKEVTPTVSEVVRGDRSGNHHQEIAGNLPRGEVGMGIGMNIRGASGGLISRGGVDVSMQVDLVADIGAGKSEVVEMAVDGVQKEDDLSVLPDAVKSVGVVNSGAPVRLDSSMPTGAEGGGVLRLPEVTSWCRVNSCSASPGNRAPPPKQQRQQRSLGAEAARGQRLAVRAAPDPLPQLRGSMGRALQLSRRPYRPHPFGAKP</sequence>
<gene>
    <name evidence="2" type="ORF">NDU88_005004</name>
</gene>
<keyword evidence="3" id="KW-1185">Reference proteome</keyword>
<name>A0AAV7RKC5_PLEWA</name>
<evidence type="ECO:0000313" key="2">
    <source>
        <dbReference type="EMBL" id="KAJ1152227.1"/>
    </source>
</evidence>
<proteinExistence type="predicted"/>